<dbReference type="Proteomes" id="UP001617351">
    <property type="component" value="Unassembled WGS sequence"/>
</dbReference>
<dbReference type="RefSeq" id="WP_402387157.1">
    <property type="nucleotide sequence ID" value="NZ_JBIUYY010000019.1"/>
</dbReference>
<accession>A0ABW8EQR5</accession>
<organism evidence="1 2">
    <name type="scientific">Streptomyces toxytricini</name>
    <name type="common">Actinomyces toxytricini</name>
    <dbReference type="NCBI Taxonomy" id="67369"/>
    <lineage>
        <taxon>Bacteria</taxon>
        <taxon>Bacillati</taxon>
        <taxon>Actinomycetota</taxon>
        <taxon>Actinomycetes</taxon>
        <taxon>Kitasatosporales</taxon>
        <taxon>Streptomycetaceae</taxon>
        <taxon>Streptomyces</taxon>
    </lineage>
</organism>
<keyword evidence="2" id="KW-1185">Reference proteome</keyword>
<gene>
    <name evidence="1" type="ORF">ACIO7M_31550</name>
</gene>
<proteinExistence type="predicted"/>
<evidence type="ECO:0000313" key="2">
    <source>
        <dbReference type="Proteomes" id="UP001617351"/>
    </source>
</evidence>
<reference evidence="1 2" key="1">
    <citation type="submission" date="2024-10" db="EMBL/GenBank/DDBJ databases">
        <title>The Natural Products Discovery Center: Release of the First 8490 Sequenced Strains for Exploring Actinobacteria Biosynthetic Diversity.</title>
        <authorList>
            <person name="Kalkreuter E."/>
            <person name="Kautsar S.A."/>
            <person name="Yang D."/>
            <person name="Bader C.D."/>
            <person name="Teijaro C.N."/>
            <person name="Fluegel L."/>
            <person name="Davis C.M."/>
            <person name="Simpson J.R."/>
            <person name="Lauterbach L."/>
            <person name="Steele A.D."/>
            <person name="Gui C."/>
            <person name="Meng S."/>
            <person name="Li G."/>
            <person name="Viehrig K."/>
            <person name="Ye F."/>
            <person name="Su P."/>
            <person name="Kiefer A.F."/>
            <person name="Nichols A."/>
            <person name="Cepeda A.J."/>
            <person name="Yan W."/>
            <person name="Fan B."/>
            <person name="Jiang Y."/>
            <person name="Adhikari A."/>
            <person name="Zheng C.-J."/>
            <person name="Schuster L."/>
            <person name="Cowan T.M."/>
            <person name="Smanski M.J."/>
            <person name="Chevrette M.G."/>
            <person name="De Carvalho L.P.S."/>
            <person name="Shen B."/>
        </authorList>
    </citation>
    <scope>NUCLEOTIDE SEQUENCE [LARGE SCALE GENOMIC DNA]</scope>
    <source>
        <strain evidence="1 2">NPDC087220</strain>
    </source>
</reference>
<dbReference type="EMBL" id="JBIUYY010000019">
    <property type="protein sequence ID" value="MFJ2825616.1"/>
    <property type="molecule type" value="Genomic_DNA"/>
</dbReference>
<name>A0ABW8EQR5_STRT5</name>
<evidence type="ECO:0000313" key="1">
    <source>
        <dbReference type="EMBL" id="MFJ2825616.1"/>
    </source>
</evidence>
<comment type="caution">
    <text evidence="1">The sequence shown here is derived from an EMBL/GenBank/DDBJ whole genome shotgun (WGS) entry which is preliminary data.</text>
</comment>
<sequence length="131" mass="14358">MRFWTEQPAKAEVEAVVRCYVGLLQAGKFPQAEHLIDHGPTRHVLTSLWAGSVEAGAAEGREASTSPAADVWEQDPSWLGEIALADFHWGDTGSHVYVEITYRGQTIEVALSFWLKPVDAGWVIAGPGTLW</sequence>
<protein>
    <submittedName>
        <fullName evidence="1">Uncharacterized protein</fullName>
    </submittedName>
</protein>